<evidence type="ECO:0000313" key="2">
    <source>
        <dbReference type="EMBL" id="ERL89649.1"/>
    </source>
</evidence>
<organism evidence="2 3">
    <name type="scientific">Dendroctonus ponderosae</name>
    <name type="common">Mountain pine beetle</name>
    <dbReference type="NCBI Taxonomy" id="77166"/>
    <lineage>
        <taxon>Eukaryota</taxon>
        <taxon>Metazoa</taxon>
        <taxon>Ecdysozoa</taxon>
        <taxon>Arthropoda</taxon>
        <taxon>Hexapoda</taxon>
        <taxon>Insecta</taxon>
        <taxon>Pterygota</taxon>
        <taxon>Neoptera</taxon>
        <taxon>Endopterygota</taxon>
        <taxon>Coleoptera</taxon>
        <taxon>Polyphaga</taxon>
        <taxon>Cucujiformia</taxon>
        <taxon>Curculionidae</taxon>
        <taxon>Scolytinae</taxon>
        <taxon>Dendroctonus</taxon>
    </lineage>
</organism>
<protein>
    <submittedName>
        <fullName evidence="2">Uncharacterized protein</fullName>
    </submittedName>
</protein>
<dbReference type="Gene3D" id="2.120.10.30">
    <property type="entry name" value="TolB, C-terminal domain"/>
    <property type="match status" value="1"/>
</dbReference>
<feature type="region of interest" description="Disordered" evidence="1">
    <location>
        <begin position="182"/>
        <end position="226"/>
    </location>
</feature>
<sequence length="248" mass="27441">MTIKYLSAVCFRQGRVAKLVLQSLRPEHEVAGHHQLHHRVPFVRRDQSNSGHSLHYQGAGVFQVGGGATVHGVPGQNSGEFSRSADYLGGQRRPVQVGHDAGQRRDTGAQGQDAQHWLQRGHLVPHGGFCPQVTNGSNVYWFNLTSRQQGKLGDVGSVDSIAVDWIGRKLYWSNLKQQLVGSGPSDDFQSELSPRHPHLLADHPQQPPRRAAGAAAHPHPGQRDPHRFGQWLSVLVARVRRGVRPIEW</sequence>
<dbReference type="STRING" id="77166.U4U6X1"/>
<feature type="compositionally biased region" description="Low complexity" evidence="1">
    <location>
        <begin position="208"/>
        <end position="219"/>
    </location>
</feature>
<evidence type="ECO:0000256" key="1">
    <source>
        <dbReference type="SAM" id="MobiDB-lite"/>
    </source>
</evidence>
<evidence type="ECO:0000313" key="3">
    <source>
        <dbReference type="Proteomes" id="UP000030742"/>
    </source>
</evidence>
<accession>U4U6X1</accession>
<dbReference type="Proteomes" id="UP000030742">
    <property type="component" value="Unassembled WGS sequence"/>
</dbReference>
<dbReference type="InterPro" id="IPR011042">
    <property type="entry name" value="6-blade_b-propeller_TolB-like"/>
</dbReference>
<gene>
    <name evidence="2" type="ORF">D910_07014</name>
</gene>
<dbReference type="EMBL" id="KB632184">
    <property type="protein sequence ID" value="ERL89649.1"/>
    <property type="molecule type" value="Genomic_DNA"/>
</dbReference>
<dbReference type="AlphaFoldDB" id="U4U6X1"/>
<dbReference type="OrthoDB" id="65481at2759"/>
<proteinExistence type="predicted"/>
<reference evidence="2 3" key="1">
    <citation type="journal article" date="2013" name="Genome Biol.">
        <title>Draft genome of the mountain pine beetle, Dendroctonus ponderosae Hopkins, a major forest pest.</title>
        <authorList>
            <person name="Keeling C.I."/>
            <person name="Yuen M.M."/>
            <person name="Liao N.Y."/>
            <person name="Docking T.R."/>
            <person name="Chan S.K."/>
            <person name="Taylor G.A."/>
            <person name="Palmquist D.L."/>
            <person name="Jackman S.D."/>
            <person name="Nguyen A."/>
            <person name="Li M."/>
            <person name="Henderson H."/>
            <person name="Janes J.K."/>
            <person name="Zhao Y."/>
            <person name="Pandoh P."/>
            <person name="Moore R."/>
            <person name="Sperling F.A."/>
            <person name="Huber D.P."/>
            <person name="Birol I."/>
            <person name="Jones S.J."/>
            <person name="Bohlmann J."/>
        </authorList>
    </citation>
    <scope>NUCLEOTIDE SEQUENCE</scope>
</reference>
<name>U4U6X1_DENPD</name>